<dbReference type="AlphaFoldDB" id="A0AAU9DK93"/>
<dbReference type="EMBL" id="AP025315">
    <property type="protein sequence ID" value="BDD11665.1"/>
    <property type="molecule type" value="Genomic_DNA"/>
</dbReference>
<proteinExistence type="predicted"/>
<gene>
    <name evidence="1" type="ORF">FUAX_40970</name>
</gene>
<organism evidence="1 2">
    <name type="scientific">Fulvitalea axinellae</name>
    <dbReference type="NCBI Taxonomy" id="1182444"/>
    <lineage>
        <taxon>Bacteria</taxon>
        <taxon>Pseudomonadati</taxon>
        <taxon>Bacteroidota</taxon>
        <taxon>Cytophagia</taxon>
        <taxon>Cytophagales</taxon>
        <taxon>Persicobacteraceae</taxon>
        <taxon>Fulvitalea</taxon>
    </lineage>
</organism>
<keyword evidence="1" id="KW-0614">Plasmid</keyword>
<evidence type="ECO:0008006" key="3">
    <source>
        <dbReference type="Google" id="ProtNLM"/>
    </source>
</evidence>
<accession>A0AAU9DK93</accession>
<dbReference type="Proteomes" id="UP001348817">
    <property type="component" value="Plasmid pFA1"/>
</dbReference>
<sequence>MIELYLSVSEHLADKVPELACIDIQGADITKTYPYAEIAISRIPYTQLAQGNVLGELRFTVTVHLKPLRRSGHDSPELQRLREAFAVVNKIKDTLLITDPSMIHGAQLVAEDLQKQRDLYKVSLEYVARVERITQ</sequence>
<keyword evidence="2" id="KW-1185">Reference proteome</keyword>
<dbReference type="RefSeq" id="WP_338394784.1">
    <property type="nucleotide sequence ID" value="NZ_AP025315.1"/>
</dbReference>
<protein>
    <recommendedName>
        <fullName evidence="3">DUF3168 domain-containing protein</fullName>
    </recommendedName>
</protein>
<evidence type="ECO:0000313" key="2">
    <source>
        <dbReference type="Proteomes" id="UP001348817"/>
    </source>
</evidence>
<reference evidence="1 2" key="1">
    <citation type="submission" date="2021-12" db="EMBL/GenBank/DDBJ databases">
        <title>Genome sequencing of bacteria with rrn-lacking chromosome and rrn-plasmid.</title>
        <authorList>
            <person name="Anda M."/>
            <person name="Iwasaki W."/>
        </authorList>
    </citation>
    <scope>NUCLEOTIDE SEQUENCE [LARGE SCALE GENOMIC DNA]</scope>
    <source>
        <strain evidence="1 2">DSM 100852</strain>
        <plasmid evidence="1 2">pFA1</plasmid>
    </source>
</reference>
<dbReference type="KEGG" id="fax:FUAX_40970"/>
<evidence type="ECO:0000313" key="1">
    <source>
        <dbReference type="EMBL" id="BDD11665.1"/>
    </source>
</evidence>
<name>A0AAU9DK93_9BACT</name>
<geneLocation type="plasmid" evidence="1 2">
    <name>pFA1</name>
</geneLocation>